<dbReference type="InterPro" id="IPR022764">
    <property type="entry name" value="Peptidase_S54_rhomboid_dom"/>
</dbReference>
<evidence type="ECO:0000259" key="9">
    <source>
        <dbReference type="Pfam" id="PF01694"/>
    </source>
</evidence>
<evidence type="ECO:0000256" key="2">
    <source>
        <dbReference type="ARBA" id="ARBA00022670"/>
    </source>
</evidence>
<name>A0A5C4RA99_9RHOB</name>
<feature type="transmembrane region" description="Helical" evidence="8">
    <location>
        <begin position="176"/>
        <end position="202"/>
    </location>
</feature>
<evidence type="ECO:0000256" key="3">
    <source>
        <dbReference type="ARBA" id="ARBA00022692"/>
    </source>
</evidence>
<dbReference type="AlphaFoldDB" id="A0A5C4RA99"/>
<comment type="caution">
    <text evidence="10">The sequence shown here is derived from an EMBL/GenBank/DDBJ whole genome shotgun (WGS) entry which is preliminary data.</text>
</comment>
<organism evidence="10 11">
    <name type="scientific">Paracoccus haeundaensis</name>
    <dbReference type="NCBI Taxonomy" id="225362"/>
    <lineage>
        <taxon>Bacteria</taxon>
        <taxon>Pseudomonadati</taxon>
        <taxon>Pseudomonadota</taxon>
        <taxon>Alphaproteobacteria</taxon>
        <taxon>Rhodobacterales</taxon>
        <taxon>Paracoccaceae</taxon>
        <taxon>Paracoccus</taxon>
    </lineage>
</organism>
<keyword evidence="11" id="KW-1185">Reference proteome</keyword>
<evidence type="ECO:0000256" key="6">
    <source>
        <dbReference type="ARBA" id="ARBA00022989"/>
    </source>
</evidence>
<comment type="subcellular location">
    <subcellularLocation>
        <location evidence="1">Membrane</location>
        <topology evidence="1">Multi-pass membrane protein</topology>
    </subcellularLocation>
</comment>
<keyword evidence="3 8" id="KW-0812">Transmembrane</keyword>
<keyword evidence="6 8" id="KW-1133">Transmembrane helix</keyword>
<dbReference type="SUPFAM" id="SSF144091">
    <property type="entry name" value="Rhomboid-like"/>
    <property type="match status" value="1"/>
</dbReference>
<dbReference type="InterPro" id="IPR035952">
    <property type="entry name" value="Rhomboid-like_sf"/>
</dbReference>
<evidence type="ECO:0000256" key="1">
    <source>
        <dbReference type="ARBA" id="ARBA00004141"/>
    </source>
</evidence>
<protein>
    <submittedName>
        <fullName evidence="10">Rhomboid family intramembrane serine protease</fullName>
    </submittedName>
</protein>
<dbReference type="Proteomes" id="UP000304880">
    <property type="component" value="Unassembled WGS sequence"/>
</dbReference>
<dbReference type="GO" id="GO:0006508">
    <property type="term" value="P:proteolysis"/>
    <property type="evidence" value="ECO:0007669"/>
    <property type="project" value="UniProtKB-KW"/>
</dbReference>
<dbReference type="RefSeq" id="WP_045982227.1">
    <property type="nucleotide sequence ID" value="NZ_VDDC01000005.1"/>
</dbReference>
<feature type="transmembrane region" description="Helical" evidence="8">
    <location>
        <begin position="79"/>
        <end position="101"/>
    </location>
</feature>
<dbReference type="PANTHER" id="PTHR22936:SF69">
    <property type="entry name" value="RHOMBOID-LIKE PROTEIN"/>
    <property type="match status" value="1"/>
</dbReference>
<accession>A0A5C4RA99</accession>
<reference evidence="10 11" key="1">
    <citation type="submission" date="2019-06" db="EMBL/GenBank/DDBJ databases">
        <authorList>
            <person name="Li J."/>
        </authorList>
    </citation>
    <scope>NUCLEOTIDE SEQUENCE [LARGE SCALE GENOMIC DNA]</scope>
    <source>
        <strain evidence="10 11">CGMCC 1.8012</strain>
    </source>
</reference>
<evidence type="ECO:0000313" key="11">
    <source>
        <dbReference type="Proteomes" id="UP000304880"/>
    </source>
</evidence>
<feature type="transmembrane region" description="Helical" evidence="8">
    <location>
        <begin position="208"/>
        <end position="228"/>
    </location>
</feature>
<evidence type="ECO:0000256" key="5">
    <source>
        <dbReference type="ARBA" id="ARBA00022825"/>
    </source>
</evidence>
<keyword evidence="7 8" id="KW-0472">Membrane</keyword>
<dbReference type="PANTHER" id="PTHR22936">
    <property type="entry name" value="RHOMBOID-RELATED"/>
    <property type="match status" value="1"/>
</dbReference>
<proteinExistence type="predicted"/>
<keyword evidence="2 10" id="KW-0645">Protease</keyword>
<sequence length="233" mass="24779">MRSSLPESPLNPLPPVIWLLTVPVIASEAVFALGGAGLIGGAEGVGLRLSAIRMAAFPPELAQRAWTLGAFDLEQMYRFLSFVFIHVNAMHALFVVVFTLALGNMVAQNFRPWAVLALYFGSAIGGALVYAAIIQAVGARSAPLIGGYPAVYGLVGAFTFLIWTRLAAENANRMRAFTLIGMLLLFQLVFGLIFGGAGLGWIAEIAGFGFGFALSFVLVDGGMARALAQLRQR</sequence>
<gene>
    <name evidence="10" type="ORF">FHD67_02055</name>
</gene>
<evidence type="ECO:0000256" key="4">
    <source>
        <dbReference type="ARBA" id="ARBA00022801"/>
    </source>
</evidence>
<evidence type="ECO:0000256" key="7">
    <source>
        <dbReference type="ARBA" id="ARBA00023136"/>
    </source>
</evidence>
<feature type="domain" description="Peptidase S54 rhomboid" evidence="9">
    <location>
        <begin position="74"/>
        <end position="219"/>
    </location>
</feature>
<dbReference type="GO" id="GO:0004252">
    <property type="term" value="F:serine-type endopeptidase activity"/>
    <property type="evidence" value="ECO:0007669"/>
    <property type="project" value="InterPro"/>
</dbReference>
<feature type="transmembrane region" description="Helical" evidence="8">
    <location>
        <begin position="113"/>
        <end position="133"/>
    </location>
</feature>
<evidence type="ECO:0000256" key="8">
    <source>
        <dbReference type="SAM" id="Phobius"/>
    </source>
</evidence>
<dbReference type="EMBL" id="VDDC01000005">
    <property type="protein sequence ID" value="TNH40838.1"/>
    <property type="molecule type" value="Genomic_DNA"/>
</dbReference>
<feature type="transmembrane region" description="Helical" evidence="8">
    <location>
        <begin position="145"/>
        <end position="164"/>
    </location>
</feature>
<dbReference type="InterPro" id="IPR002610">
    <property type="entry name" value="Peptidase_S54_rhomboid-like"/>
</dbReference>
<evidence type="ECO:0000313" key="10">
    <source>
        <dbReference type="EMBL" id="TNH40838.1"/>
    </source>
</evidence>
<keyword evidence="4" id="KW-0378">Hydrolase</keyword>
<dbReference type="GO" id="GO:0016020">
    <property type="term" value="C:membrane"/>
    <property type="evidence" value="ECO:0007669"/>
    <property type="project" value="UniProtKB-SubCell"/>
</dbReference>
<dbReference type="Gene3D" id="1.20.1540.10">
    <property type="entry name" value="Rhomboid-like"/>
    <property type="match status" value="1"/>
</dbReference>
<keyword evidence="5" id="KW-0720">Serine protease</keyword>
<dbReference type="Pfam" id="PF01694">
    <property type="entry name" value="Rhomboid"/>
    <property type="match status" value="1"/>
</dbReference>